<dbReference type="InterPro" id="IPR038456">
    <property type="entry name" value="Macin_sf"/>
</dbReference>
<organism evidence="2 3">
    <name type="scientific">Ancylostoma duodenale</name>
    <dbReference type="NCBI Taxonomy" id="51022"/>
    <lineage>
        <taxon>Eukaryota</taxon>
        <taxon>Metazoa</taxon>
        <taxon>Ecdysozoa</taxon>
        <taxon>Nematoda</taxon>
        <taxon>Chromadorea</taxon>
        <taxon>Rhabditida</taxon>
        <taxon>Rhabditina</taxon>
        <taxon>Rhabditomorpha</taxon>
        <taxon>Strongyloidea</taxon>
        <taxon>Ancylostomatidae</taxon>
        <taxon>Ancylostomatinae</taxon>
        <taxon>Ancylostoma</taxon>
    </lineage>
</organism>
<feature type="chain" id="PRO_5002160925" evidence="1">
    <location>
        <begin position="19"/>
        <end position="131"/>
    </location>
</feature>
<keyword evidence="1" id="KW-0732">Signal</keyword>
<gene>
    <name evidence="2" type="ORF">ANCDUO_15952</name>
</gene>
<feature type="signal peptide" evidence="1">
    <location>
        <begin position="1"/>
        <end position="18"/>
    </location>
</feature>
<dbReference type="Proteomes" id="UP000054047">
    <property type="component" value="Unassembled WGS sequence"/>
</dbReference>
<evidence type="ECO:0000313" key="2">
    <source>
        <dbReference type="EMBL" id="KIH53905.1"/>
    </source>
</evidence>
<proteinExistence type="predicted"/>
<dbReference type="Gene3D" id="3.30.30.100">
    <property type="match status" value="1"/>
</dbReference>
<dbReference type="AlphaFoldDB" id="A0A0C2FZ83"/>
<evidence type="ECO:0000256" key="1">
    <source>
        <dbReference type="SAM" id="SignalP"/>
    </source>
</evidence>
<dbReference type="EMBL" id="KN740124">
    <property type="protein sequence ID" value="KIH53905.1"/>
    <property type="molecule type" value="Genomic_DNA"/>
</dbReference>
<protein>
    <submittedName>
        <fullName evidence="2">Uncharacterized protein</fullName>
    </submittedName>
</protein>
<accession>A0A0C2FZ83</accession>
<keyword evidence="3" id="KW-1185">Reference proteome</keyword>
<name>A0A0C2FZ83_9BILA</name>
<sequence>MNSCLVVTLLLLCSAALSECGCYENWSRCTPQTAVSCFRHVLFKFFFRAGICLMDGPLLDAKHCFLTGILWRNCPDYCRQCKGRDRGNCVKVFNKQCSGGYQCWLVICRCSGRSVPKSKVPIVVATCKLGL</sequence>
<evidence type="ECO:0000313" key="3">
    <source>
        <dbReference type="Proteomes" id="UP000054047"/>
    </source>
</evidence>
<reference evidence="2 3" key="1">
    <citation type="submission" date="2013-12" db="EMBL/GenBank/DDBJ databases">
        <title>Draft genome of the parsitic nematode Ancylostoma duodenale.</title>
        <authorList>
            <person name="Mitreva M."/>
        </authorList>
    </citation>
    <scope>NUCLEOTIDE SEQUENCE [LARGE SCALE GENOMIC DNA]</scope>
    <source>
        <strain evidence="2 3">Zhejiang</strain>
    </source>
</reference>
<dbReference type="OrthoDB" id="5794840at2759"/>